<sequence>MRDLQMFQIASIELRSGEFGGCLRRRRPFSCLYITGRLSLFLVPCKGSLSSTRYQLYRTSREKWPRSSFDRA</sequence>
<evidence type="ECO:0000313" key="2">
    <source>
        <dbReference type="Proteomes" id="UP000800200"/>
    </source>
</evidence>
<protein>
    <submittedName>
        <fullName evidence="1">Uncharacterized protein</fullName>
    </submittedName>
</protein>
<dbReference type="AlphaFoldDB" id="A0A6A6DBZ5"/>
<gene>
    <name evidence="1" type="ORF">K469DRAFT_810324</name>
</gene>
<proteinExistence type="predicted"/>
<organism evidence="1 2">
    <name type="scientific">Zopfia rhizophila CBS 207.26</name>
    <dbReference type="NCBI Taxonomy" id="1314779"/>
    <lineage>
        <taxon>Eukaryota</taxon>
        <taxon>Fungi</taxon>
        <taxon>Dikarya</taxon>
        <taxon>Ascomycota</taxon>
        <taxon>Pezizomycotina</taxon>
        <taxon>Dothideomycetes</taxon>
        <taxon>Dothideomycetes incertae sedis</taxon>
        <taxon>Zopfiaceae</taxon>
        <taxon>Zopfia</taxon>
    </lineage>
</organism>
<reference evidence="1" key="1">
    <citation type="journal article" date="2020" name="Stud. Mycol.">
        <title>101 Dothideomycetes genomes: a test case for predicting lifestyles and emergence of pathogens.</title>
        <authorList>
            <person name="Haridas S."/>
            <person name="Albert R."/>
            <person name="Binder M."/>
            <person name="Bloem J."/>
            <person name="Labutti K."/>
            <person name="Salamov A."/>
            <person name="Andreopoulos B."/>
            <person name="Baker S."/>
            <person name="Barry K."/>
            <person name="Bills G."/>
            <person name="Bluhm B."/>
            <person name="Cannon C."/>
            <person name="Castanera R."/>
            <person name="Culley D."/>
            <person name="Daum C."/>
            <person name="Ezra D."/>
            <person name="Gonzalez J."/>
            <person name="Henrissat B."/>
            <person name="Kuo A."/>
            <person name="Liang C."/>
            <person name="Lipzen A."/>
            <person name="Lutzoni F."/>
            <person name="Magnuson J."/>
            <person name="Mondo S."/>
            <person name="Nolan M."/>
            <person name="Ohm R."/>
            <person name="Pangilinan J."/>
            <person name="Park H.-J."/>
            <person name="Ramirez L."/>
            <person name="Alfaro M."/>
            <person name="Sun H."/>
            <person name="Tritt A."/>
            <person name="Yoshinaga Y."/>
            <person name="Zwiers L.-H."/>
            <person name="Turgeon B."/>
            <person name="Goodwin S."/>
            <person name="Spatafora J."/>
            <person name="Crous P."/>
            <person name="Grigoriev I."/>
        </authorList>
    </citation>
    <scope>NUCLEOTIDE SEQUENCE</scope>
    <source>
        <strain evidence="1">CBS 207.26</strain>
    </source>
</reference>
<evidence type="ECO:0000313" key="1">
    <source>
        <dbReference type="EMBL" id="KAF2177064.1"/>
    </source>
</evidence>
<dbReference type="EMBL" id="ML994695">
    <property type="protein sequence ID" value="KAF2177064.1"/>
    <property type="molecule type" value="Genomic_DNA"/>
</dbReference>
<keyword evidence="2" id="KW-1185">Reference proteome</keyword>
<dbReference type="Proteomes" id="UP000800200">
    <property type="component" value="Unassembled WGS sequence"/>
</dbReference>
<name>A0A6A6DBZ5_9PEZI</name>
<accession>A0A6A6DBZ5</accession>